<keyword evidence="1" id="KW-0732">Signal</keyword>
<sequence>MNLHRLALTVSLVCALGSIATTAEAARVAPKGKVRVHLDTEVLSWTHGRPYYEPGEAPDPANPRWNVIGFGAGRPVTIDGNPVGGASVIALGVGYGIHRHLILGARFGMNLSHSFNRNNNPNDGANDDSQTAFVGTFTPYLEILPIPEGPVLPYILVRTGFTGASLTTNDGPNWTRSGAMAPLLGVGFGAHAFVTQYFSIDFGMTFDYRWVHGIGGRVGGPGVPPMPAPVWGRTAQAFTLAGTLGISTWF</sequence>
<protein>
    <recommendedName>
        <fullName evidence="4">Outer membrane protein beta-barrel domain-containing protein</fullName>
    </recommendedName>
</protein>
<dbReference type="Gene3D" id="2.40.160.20">
    <property type="match status" value="1"/>
</dbReference>
<dbReference type="AlphaFoldDB" id="A0A9X3EKZ4"/>
<dbReference type="SUPFAM" id="SSF56925">
    <property type="entry name" value="OMPA-like"/>
    <property type="match status" value="1"/>
</dbReference>
<evidence type="ECO:0000313" key="3">
    <source>
        <dbReference type="Proteomes" id="UP001150924"/>
    </source>
</evidence>
<dbReference type="EMBL" id="JAPNKE010000002">
    <property type="protein sequence ID" value="MCY1005962.1"/>
    <property type="molecule type" value="Genomic_DNA"/>
</dbReference>
<name>A0A9X3EKZ4_9BACT</name>
<evidence type="ECO:0000256" key="1">
    <source>
        <dbReference type="SAM" id="SignalP"/>
    </source>
</evidence>
<evidence type="ECO:0008006" key="4">
    <source>
        <dbReference type="Google" id="ProtNLM"/>
    </source>
</evidence>
<reference evidence="2" key="1">
    <citation type="submission" date="2022-11" db="EMBL/GenBank/DDBJ databases">
        <title>Minimal conservation of predation-associated metabolite biosynthetic gene clusters underscores biosynthetic potential of Myxococcota including descriptions for ten novel species: Archangium lansinium sp. nov., Myxococcus landrumus sp. nov., Nannocystis bai.</title>
        <authorList>
            <person name="Ahearne A."/>
            <person name="Stevens C."/>
            <person name="Phillips K."/>
        </authorList>
    </citation>
    <scope>NUCLEOTIDE SEQUENCE</scope>
    <source>
        <strain evidence="2">Na p29</strain>
    </source>
</reference>
<keyword evidence="3" id="KW-1185">Reference proteome</keyword>
<proteinExistence type="predicted"/>
<organism evidence="2 3">
    <name type="scientific">Nannocystis pusilla</name>
    <dbReference type="NCBI Taxonomy" id="889268"/>
    <lineage>
        <taxon>Bacteria</taxon>
        <taxon>Pseudomonadati</taxon>
        <taxon>Myxococcota</taxon>
        <taxon>Polyangia</taxon>
        <taxon>Nannocystales</taxon>
        <taxon>Nannocystaceae</taxon>
        <taxon>Nannocystis</taxon>
    </lineage>
</organism>
<dbReference type="InterPro" id="IPR011250">
    <property type="entry name" value="OMP/PagP_B-barrel"/>
</dbReference>
<feature type="chain" id="PRO_5040970962" description="Outer membrane protein beta-barrel domain-containing protein" evidence="1">
    <location>
        <begin position="26"/>
        <end position="250"/>
    </location>
</feature>
<dbReference type="Proteomes" id="UP001150924">
    <property type="component" value="Unassembled WGS sequence"/>
</dbReference>
<dbReference type="RefSeq" id="WP_267767909.1">
    <property type="nucleotide sequence ID" value="NZ_JAPNKE010000002.1"/>
</dbReference>
<gene>
    <name evidence="2" type="ORF">OV079_10370</name>
</gene>
<feature type="signal peptide" evidence="1">
    <location>
        <begin position="1"/>
        <end position="25"/>
    </location>
</feature>
<comment type="caution">
    <text evidence="2">The sequence shown here is derived from an EMBL/GenBank/DDBJ whole genome shotgun (WGS) entry which is preliminary data.</text>
</comment>
<evidence type="ECO:0000313" key="2">
    <source>
        <dbReference type="EMBL" id="MCY1005962.1"/>
    </source>
</evidence>
<accession>A0A9X3EKZ4</accession>